<evidence type="ECO:0000313" key="2">
    <source>
        <dbReference type="EMBL" id="SFO34153.1"/>
    </source>
</evidence>
<dbReference type="Proteomes" id="UP000183642">
    <property type="component" value="Unassembled WGS sequence"/>
</dbReference>
<evidence type="ECO:0000313" key="3">
    <source>
        <dbReference type="Proteomes" id="UP000183642"/>
    </source>
</evidence>
<gene>
    <name evidence="2" type="ORF">SAMN05660359_02800</name>
</gene>
<feature type="transmembrane region" description="Helical" evidence="1">
    <location>
        <begin position="80"/>
        <end position="96"/>
    </location>
</feature>
<dbReference type="AlphaFoldDB" id="A0A1I5GE68"/>
<dbReference type="RefSeq" id="WP_075014115.1">
    <property type="nucleotide sequence ID" value="NZ_FOWE01000006.1"/>
</dbReference>
<name>A0A1I5GE68_9ACTN</name>
<feature type="transmembrane region" description="Helical" evidence="1">
    <location>
        <begin position="116"/>
        <end position="135"/>
    </location>
</feature>
<protein>
    <submittedName>
        <fullName evidence="2">Uncharacterized protein</fullName>
    </submittedName>
</protein>
<proteinExistence type="predicted"/>
<sequence length="140" mass="14306">MGARRALVAVSAVQLGAGLAGQALALRRRRAFDTPLLAGSPRTVGRDWWWAGTALSPPAWTVAVHAAALARLAARPDPRAAAVLGWVGAALVPGYLQERLVRHRLTPAGAERAETAAAVVGLASAAVMAVLGAQAPGVRP</sequence>
<keyword evidence="1" id="KW-0472">Membrane</keyword>
<reference evidence="3" key="1">
    <citation type="submission" date="2016-10" db="EMBL/GenBank/DDBJ databases">
        <authorList>
            <person name="Varghese N."/>
            <person name="Submissions S."/>
        </authorList>
    </citation>
    <scope>NUCLEOTIDE SEQUENCE [LARGE SCALE GENOMIC DNA]</scope>
    <source>
        <strain evidence="3">DSM 43161</strain>
    </source>
</reference>
<keyword evidence="1" id="KW-0812">Transmembrane</keyword>
<keyword evidence="3" id="KW-1185">Reference proteome</keyword>
<accession>A0A1I5GE68</accession>
<keyword evidence="1" id="KW-1133">Transmembrane helix</keyword>
<evidence type="ECO:0000256" key="1">
    <source>
        <dbReference type="SAM" id="Phobius"/>
    </source>
</evidence>
<organism evidence="2 3">
    <name type="scientific">Geodermatophilus obscurus</name>
    <dbReference type="NCBI Taxonomy" id="1861"/>
    <lineage>
        <taxon>Bacteria</taxon>
        <taxon>Bacillati</taxon>
        <taxon>Actinomycetota</taxon>
        <taxon>Actinomycetes</taxon>
        <taxon>Geodermatophilales</taxon>
        <taxon>Geodermatophilaceae</taxon>
        <taxon>Geodermatophilus</taxon>
    </lineage>
</organism>
<dbReference type="EMBL" id="FOWE01000006">
    <property type="protein sequence ID" value="SFO34153.1"/>
    <property type="molecule type" value="Genomic_DNA"/>
</dbReference>